<proteinExistence type="predicted"/>
<feature type="transmembrane region" description="Helical" evidence="1">
    <location>
        <begin position="29"/>
        <end position="47"/>
    </location>
</feature>
<keyword evidence="1" id="KW-0812">Transmembrane</keyword>
<protein>
    <recommendedName>
        <fullName evidence="3">AtpZ/AtpI family protein</fullName>
    </recommendedName>
</protein>
<dbReference type="Pfam" id="PF09527">
    <property type="entry name" value="ATPase_gene1"/>
    <property type="match status" value="1"/>
</dbReference>
<dbReference type="EMBL" id="UINC01016032">
    <property type="protein sequence ID" value="SVA67070.1"/>
    <property type="molecule type" value="Genomic_DNA"/>
</dbReference>
<accession>A0A381XR01</accession>
<dbReference type="AlphaFoldDB" id="A0A381XR01"/>
<gene>
    <name evidence="2" type="ORF">METZ01_LOCUS119924</name>
</gene>
<evidence type="ECO:0000256" key="1">
    <source>
        <dbReference type="SAM" id="Phobius"/>
    </source>
</evidence>
<feature type="transmembrane region" description="Helical" evidence="1">
    <location>
        <begin position="59"/>
        <end position="77"/>
    </location>
</feature>
<evidence type="ECO:0000313" key="2">
    <source>
        <dbReference type="EMBL" id="SVA67070.1"/>
    </source>
</evidence>
<keyword evidence="1" id="KW-1133">Transmembrane helix</keyword>
<keyword evidence="1" id="KW-0472">Membrane</keyword>
<dbReference type="InterPro" id="IPR032820">
    <property type="entry name" value="ATPase_put"/>
</dbReference>
<organism evidence="2">
    <name type="scientific">marine metagenome</name>
    <dbReference type="NCBI Taxonomy" id="408172"/>
    <lineage>
        <taxon>unclassified sequences</taxon>
        <taxon>metagenomes</taxon>
        <taxon>ecological metagenomes</taxon>
    </lineage>
</organism>
<name>A0A381XR01_9ZZZZ</name>
<sequence>MVEKEDPSGFELGKSFTYFQKIVRESGPAATASYTLLASVLIFTILGWYMDKVQATEPFWILIGIGLGLVTGFYHLAKMIWSKKQ</sequence>
<reference evidence="2" key="1">
    <citation type="submission" date="2018-05" db="EMBL/GenBank/DDBJ databases">
        <authorList>
            <person name="Lanie J.A."/>
            <person name="Ng W.-L."/>
            <person name="Kazmierczak K.M."/>
            <person name="Andrzejewski T.M."/>
            <person name="Davidsen T.M."/>
            <person name="Wayne K.J."/>
            <person name="Tettelin H."/>
            <person name="Glass J.I."/>
            <person name="Rusch D."/>
            <person name="Podicherti R."/>
            <person name="Tsui H.-C.T."/>
            <person name="Winkler M.E."/>
        </authorList>
    </citation>
    <scope>NUCLEOTIDE SEQUENCE</scope>
</reference>
<evidence type="ECO:0008006" key="3">
    <source>
        <dbReference type="Google" id="ProtNLM"/>
    </source>
</evidence>